<gene>
    <name evidence="2" type="ORF">L873DRAFT_1727018</name>
</gene>
<evidence type="ECO:0000313" key="2">
    <source>
        <dbReference type="EMBL" id="RPB06033.1"/>
    </source>
</evidence>
<reference evidence="2 3" key="1">
    <citation type="journal article" date="2018" name="Nat. Ecol. Evol.">
        <title>Pezizomycetes genomes reveal the molecular basis of ectomycorrhizal truffle lifestyle.</title>
        <authorList>
            <person name="Murat C."/>
            <person name="Payen T."/>
            <person name="Noel B."/>
            <person name="Kuo A."/>
            <person name="Morin E."/>
            <person name="Chen J."/>
            <person name="Kohler A."/>
            <person name="Krizsan K."/>
            <person name="Balestrini R."/>
            <person name="Da Silva C."/>
            <person name="Montanini B."/>
            <person name="Hainaut M."/>
            <person name="Levati E."/>
            <person name="Barry K.W."/>
            <person name="Belfiori B."/>
            <person name="Cichocki N."/>
            <person name="Clum A."/>
            <person name="Dockter R.B."/>
            <person name="Fauchery L."/>
            <person name="Guy J."/>
            <person name="Iotti M."/>
            <person name="Le Tacon F."/>
            <person name="Lindquist E.A."/>
            <person name="Lipzen A."/>
            <person name="Malagnac F."/>
            <person name="Mello A."/>
            <person name="Molinier V."/>
            <person name="Miyauchi S."/>
            <person name="Poulain J."/>
            <person name="Riccioni C."/>
            <person name="Rubini A."/>
            <person name="Sitrit Y."/>
            <person name="Splivallo R."/>
            <person name="Traeger S."/>
            <person name="Wang M."/>
            <person name="Zifcakova L."/>
            <person name="Wipf D."/>
            <person name="Zambonelli A."/>
            <person name="Paolocci F."/>
            <person name="Nowrousian M."/>
            <person name="Ottonello S."/>
            <person name="Baldrian P."/>
            <person name="Spatafora J.W."/>
            <person name="Henrissat B."/>
            <person name="Nagy L.G."/>
            <person name="Aury J.M."/>
            <person name="Wincker P."/>
            <person name="Grigoriev I.V."/>
            <person name="Bonfante P."/>
            <person name="Martin F.M."/>
        </authorList>
    </citation>
    <scope>NUCLEOTIDE SEQUENCE [LARGE SCALE GENOMIC DNA]</scope>
    <source>
        <strain evidence="2 3">120613-1</strain>
    </source>
</reference>
<organism evidence="2 3">
    <name type="scientific">Choiromyces venosus 120613-1</name>
    <dbReference type="NCBI Taxonomy" id="1336337"/>
    <lineage>
        <taxon>Eukaryota</taxon>
        <taxon>Fungi</taxon>
        <taxon>Dikarya</taxon>
        <taxon>Ascomycota</taxon>
        <taxon>Pezizomycotina</taxon>
        <taxon>Pezizomycetes</taxon>
        <taxon>Pezizales</taxon>
        <taxon>Tuberaceae</taxon>
        <taxon>Choiromyces</taxon>
    </lineage>
</organism>
<name>A0A3N4K6J5_9PEZI</name>
<evidence type="ECO:0000313" key="3">
    <source>
        <dbReference type="Proteomes" id="UP000276215"/>
    </source>
</evidence>
<dbReference type="OrthoDB" id="4772757at2759"/>
<dbReference type="AlphaFoldDB" id="A0A3N4K6J5"/>
<dbReference type="Pfam" id="PF22939">
    <property type="entry name" value="WHD_GPIID"/>
    <property type="match status" value="1"/>
</dbReference>
<feature type="non-terminal residue" evidence="2">
    <location>
        <position position="99"/>
    </location>
</feature>
<keyword evidence="3" id="KW-1185">Reference proteome</keyword>
<dbReference type="PANTHER" id="PTHR10039:SF15">
    <property type="entry name" value="NACHT DOMAIN-CONTAINING PROTEIN"/>
    <property type="match status" value="1"/>
</dbReference>
<dbReference type="InterPro" id="IPR054471">
    <property type="entry name" value="GPIID_WHD"/>
</dbReference>
<dbReference type="EMBL" id="ML120351">
    <property type="protein sequence ID" value="RPB06033.1"/>
    <property type="molecule type" value="Genomic_DNA"/>
</dbReference>
<dbReference type="PANTHER" id="PTHR10039">
    <property type="entry name" value="AMELOGENIN"/>
    <property type="match status" value="1"/>
</dbReference>
<evidence type="ECO:0000259" key="1">
    <source>
        <dbReference type="Pfam" id="PF22939"/>
    </source>
</evidence>
<sequence>MKGGLGLEGVYGATLERIEEQGGEKARLGMATLMWIFHSRRPLRIDELCHALAVEIGSTDINTDNVPSIKTLLDCCQGLVAVDGEASTVRLIHLTLQEY</sequence>
<accession>A0A3N4K6J5</accession>
<proteinExistence type="predicted"/>
<dbReference type="Proteomes" id="UP000276215">
    <property type="component" value="Unassembled WGS sequence"/>
</dbReference>
<protein>
    <recommendedName>
        <fullName evidence="1">GPI inositol-deacylase winged helix domain-containing protein</fullName>
    </recommendedName>
</protein>
<feature type="domain" description="GPI inositol-deacylase winged helix" evidence="1">
    <location>
        <begin position="26"/>
        <end position="99"/>
    </location>
</feature>